<gene>
    <name evidence="2" type="ORF">DPMN_042601</name>
</gene>
<proteinExistence type="predicted"/>
<dbReference type="AlphaFoldDB" id="A0A9D4D198"/>
<organism evidence="2 3">
    <name type="scientific">Dreissena polymorpha</name>
    <name type="common">Zebra mussel</name>
    <name type="synonym">Mytilus polymorpha</name>
    <dbReference type="NCBI Taxonomy" id="45954"/>
    <lineage>
        <taxon>Eukaryota</taxon>
        <taxon>Metazoa</taxon>
        <taxon>Spiralia</taxon>
        <taxon>Lophotrochozoa</taxon>
        <taxon>Mollusca</taxon>
        <taxon>Bivalvia</taxon>
        <taxon>Autobranchia</taxon>
        <taxon>Heteroconchia</taxon>
        <taxon>Euheterodonta</taxon>
        <taxon>Imparidentia</taxon>
        <taxon>Neoheterodontei</taxon>
        <taxon>Myida</taxon>
        <taxon>Dreissenoidea</taxon>
        <taxon>Dreissenidae</taxon>
        <taxon>Dreissena</taxon>
    </lineage>
</organism>
<dbReference type="EMBL" id="JAIWYP010000011">
    <property type="protein sequence ID" value="KAH3736041.1"/>
    <property type="molecule type" value="Genomic_DNA"/>
</dbReference>
<reference evidence="2" key="1">
    <citation type="journal article" date="2019" name="bioRxiv">
        <title>The Genome of the Zebra Mussel, Dreissena polymorpha: A Resource for Invasive Species Research.</title>
        <authorList>
            <person name="McCartney M.A."/>
            <person name="Auch B."/>
            <person name="Kono T."/>
            <person name="Mallez S."/>
            <person name="Zhang Y."/>
            <person name="Obille A."/>
            <person name="Becker A."/>
            <person name="Abrahante J.E."/>
            <person name="Garbe J."/>
            <person name="Badalamenti J.P."/>
            <person name="Herman A."/>
            <person name="Mangelson H."/>
            <person name="Liachko I."/>
            <person name="Sullivan S."/>
            <person name="Sone E.D."/>
            <person name="Koren S."/>
            <person name="Silverstein K.A.T."/>
            <person name="Beckman K.B."/>
            <person name="Gohl D.M."/>
        </authorList>
    </citation>
    <scope>NUCLEOTIDE SEQUENCE</scope>
    <source>
        <strain evidence="2">Duluth1</strain>
        <tissue evidence="2">Whole animal</tissue>
    </source>
</reference>
<keyword evidence="3" id="KW-1185">Reference proteome</keyword>
<name>A0A9D4D198_DREPO</name>
<dbReference type="Proteomes" id="UP000828390">
    <property type="component" value="Unassembled WGS sequence"/>
</dbReference>
<accession>A0A9D4D198</accession>
<evidence type="ECO:0000313" key="2">
    <source>
        <dbReference type="EMBL" id="KAH3736041.1"/>
    </source>
</evidence>
<sequence>MSRCASTAQMLLGQPIGNSKVQESGRGLPQAIRQDMIEATQAGKVIATESWLYYLARSVEEYSFWSQKVTRLDNIEAVWTETTWNISIPASLKSRETPTYGREGTGRHRLGENKCPISRATHTIQ</sequence>
<reference evidence="2" key="2">
    <citation type="submission" date="2020-11" db="EMBL/GenBank/DDBJ databases">
        <authorList>
            <person name="McCartney M.A."/>
            <person name="Auch B."/>
            <person name="Kono T."/>
            <person name="Mallez S."/>
            <person name="Becker A."/>
            <person name="Gohl D.M."/>
            <person name="Silverstein K.A.T."/>
            <person name="Koren S."/>
            <person name="Bechman K.B."/>
            <person name="Herman A."/>
            <person name="Abrahante J.E."/>
            <person name="Garbe J."/>
        </authorList>
    </citation>
    <scope>NUCLEOTIDE SEQUENCE</scope>
    <source>
        <strain evidence="2">Duluth1</strain>
        <tissue evidence="2">Whole animal</tissue>
    </source>
</reference>
<comment type="caution">
    <text evidence="2">The sequence shown here is derived from an EMBL/GenBank/DDBJ whole genome shotgun (WGS) entry which is preliminary data.</text>
</comment>
<feature type="region of interest" description="Disordered" evidence="1">
    <location>
        <begin position="95"/>
        <end position="125"/>
    </location>
</feature>
<protein>
    <submittedName>
        <fullName evidence="2">Uncharacterized protein</fullName>
    </submittedName>
</protein>
<evidence type="ECO:0000256" key="1">
    <source>
        <dbReference type="SAM" id="MobiDB-lite"/>
    </source>
</evidence>
<evidence type="ECO:0000313" key="3">
    <source>
        <dbReference type="Proteomes" id="UP000828390"/>
    </source>
</evidence>